<evidence type="ECO:0000313" key="1">
    <source>
        <dbReference type="EMBL" id="ALV07810.1"/>
    </source>
</evidence>
<gene>
    <name evidence="1" type="ORF">RD2015_3352</name>
</gene>
<sequence length="780" mass="86144">MASKPHSFDAPSPAVNVGYAATQLQRALDAFARGDSSGDRVRRWLDATSGLLSGAITAGARQPVARYPAWVTLEVTTGGFATGRALAAGPLRAHEEALLSKLGHAGVEVPRLALNRYFLSDAGLALLNEAIESRRFSMEVAEESALPIVAWLVKQGHAEAAERLVAEIAPFAHELRFYPSLTESCSRDDGRVHLESVGEVAQRLSRIGPNARVQAQTEAIEVWAPLYDDLVSLFLETVDGEAPVAAKDESGAWQRGGQGQFVVHGGWPLRREPADWKTRAGQLLASIQQARAKHTLSGKATRSNETFAFLVSALERAVDAPNRMTGREVGRIRLVLARYVAKRGTPGSQSARAFREHQRSEVAGKPHHQLAAELALRLADLPANGGLDDVDAVLRPAGSKYSPRAKRSMERRLLRCVSDRPLGLIQRGVVSSAEVLARLIPQRTGHLQAASLGDGALRVLYAATYRAFRRRRSLLLLNLQKQIQIEELPWIAAIEAFRAVDATSAQAARQALNEFASIAIEGFPQTMLPNKLLQEFSALALEAGESLPLTEELAADIFMGRFSPKFTEAVHIAGQQLRGSLYACYYRLDWEDILSRIPKEGEQAESRAPDPLAVLCAERAGETLGTWRPASNGRILEEQLIITSHNLALLFGRPEIRRHFSGRTHELAQACFEWVLSHLQLPTADWRTELQRIKNAAYAWRQMVFFLSLDPSHIQAFVIRAEDLLDKQPADFAARFRPALQGLKRANDSSEQWLRTQPELPFLGWRDTHRWRRTSASEAS</sequence>
<proteinExistence type="predicted"/>
<protein>
    <submittedName>
        <fullName evidence="1">Uncharacterized protein</fullName>
    </submittedName>
</protein>
<accession>A0A0U3LMZ7</accession>
<dbReference type="KEGG" id="rdp:RD2015_3352"/>
<dbReference type="EMBL" id="CP013729">
    <property type="protein sequence ID" value="ALV07810.1"/>
    <property type="molecule type" value="Genomic_DNA"/>
</dbReference>
<organism evidence="1 2">
    <name type="scientific">Roseateles depolymerans</name>
    <dbReference type="NCBI Taxonomy" id="76731"/>
    <lineage>
        <taxon>Bacteria</taxon>
        <taxon>Pseudomonadati</taxon>
        <taxon>Pseudomonadota</taxon>
        <taxon>Betaproteobacteria</taxon>
        <taxon>Burkholderiales</taxon>
        <taxon>Sphaerotilaceae</taxon>
        <taxon>Roseateles</taxon>
    </lineage>
</organism>
<evidence type="ECO:0000313" key="2">
    <source>
        <dbReference type="Proteomes" id="UP000060699"/>
    </source>
</evidence>
<dbReference type="AlphaFoldDB" id="A0A0U3LMZ7"/>
<dbReference type="Proteomes" id="UP000060699">
    <property type="component" value="Chromosome"/>
</dbReference>
<keyword evidence="2" id="KW-1185">Reference proteome</keyword>
<dbReference type="PATRIC" id="fig|76731.3.peg.3435"/>
<dbReference type="RefSeq" id="WP_147306963.1">
    <property type="nucleotide sequence ID" value="NZ_CP013729.1"/>
</dbReference>
<dbReference type="STRING" id="76731.RD2015_3352"/>
<dbReference type="OrthoDB" id="5136203at2"/>
<name>A0A0U3LMZ7_9BURK</name>
<reference evidence="1 2" key="1">
    <citation type="submission" date="2015-12" db="EMBL/GenBank/DDBJ databases">
        <title>Complete genome of Roseateles depolymerans KCTC 42856.</title>
        <authorList>
            <person name="Kim K.M."/>
        </authorList>
    </citation>
    <scope>NUCLEOTIDE SEQUENCE [LARGE SCALE GENOMIC DNA]</scope>
    <source>
        <strain evidence="1 2">KCTC 42856</strain>
    </source>
</reference>